<organism evidence="6 7">
    <name type="scientific">Thalassovita litoralis</name>
    <dbReference type="NCBI Taxonomy" id="1010611"/>
    <lineage>
        <taxon>Bacteria</taxon>
        <taxon>Pseudomonadati</taxon>
        <taxon>Pseudomonadota</taxon>
        <taxon>Alphaproteobacteria</taxon>
        <taxon>Rhodobacterales</taxon>
        <taxon>Roseobacteraceae</taxon>
        <taxon>Thalassovita</taxon>
    </lineage>
</organism>
<keyword evidence="3" id="KW-0547">Nucleotide-binding</keyword>
<dbReference type="PROSITE" id="PS50893">
    <property type="entry name" value="ABC_TRANSPORTER_2"/>
    <property type="match status" value="1"/>
</dbReference>
<dbReference type="InterPro" id="IPR015855">
    <property type="entry name" value="ABC_transpr_MalK-like"/>
</dbReference>
<dbReference type="SUPFAM" id="SSF50331">
    <property type="entry name" value="MOP-like"/>
    <property type="match status" value="1"/>
</dbReference>
<dbReference type="SMART" id="SM00382">
    <property type="entry name" value="AAA"/>
    <property type="match status" value="1"/>
</dbReference>
<dbReference type="GO" id="GO:0005524">
    <property type="term" value="F:ATP binding"/>
    <property type="evidence" value="ECO:0007669"/>
    <property type="project" value="UniProtKB-KW"/>
</dbReference>
<dbReference type="CDD" id="cd03301">
    <property type="entry name" value="ABC_MalK_N"/>
    <property type="match status" value="1"/>
</dbReference>
<dbReference type="PANTHER" id="PTHR43875:SF1">
    <property type="entry name" value="OSMOPROTECTIVE COMPOUNDS UPTAKE ATP-BINDING PROTEIN GGTA"/>
    <property type="match status" value="1"/>
</dbReference>
<dbReference type="GO" id="GO:0055052">
    <property type="term" value="C:ATP-binding cassette (ABC) transporter complex, substrate-binding subunit-containing"/>
    <property type="evidence" value="ECO:0007669"/>
    <property type="project" value="TreeGrafter"/>
</dbReference>
<reference evidence="6 7" key="1">
    <citation type="submission" date="2017-05" db="EMBL/GenBank/DDBJ databases">
        <authorList>
            <person name="Varghese N."/>
            <person name="Submissions S."/>
        </authorList>
    </citation>
    <scope>NUCLEOTIDE SEQUENCE [LARGE SCALE GENOMIC DNA]</scope>
    <source>
        <strain evidence="6 7">DSM 29506</strain>
    </source>
</reference>
<keyword evidence="7" id="KW-1185">Reference proteome</keyword>
<keyword evidence="4 6" id="KW-0067">ATP-binding</keyword>
<dbReference type="Proteomes" id="UP000316030">
    <property type="component" value="Unassembled WGS sequence"/>
</dbReference>
<comment type="similarity">
    <text evidence="1">Belongs to the ABC transporter superfamily.</text>
</comment>
<keyword evidence="2" id="KW-0813">Transport</keyword>
<dbReference type="Pfam" id="PF00005">
    <property type="entry name" value="ABC_tran"/>
    <property type="match status" value="1"/>
</dbReference>
<dbReference type="EMBL" id="FXTO01000046">
    <property type="protein sequence ID" value="SMO98755.1"/>
    <property type="molecule type" value="Genomic_DNA"/>
</dbReference>
<accession>A0A521FR99</accession>
<dbReference type="PROSITE" id="PS00211">
    <property type="entry name" value="ABC_TRANSPORTER_1"/>
    <property type="match status" value="1"/>
</dbReference>
<dbReference type="InterPro" id="IPR003593">
    <property type="entry name" value="AAA+_ATPase"/>
</dbReference>
<dbReference type="InterPro" id="IPR017871">
    <property type="entry name" value="ABC_transporter-like_CS"/>
</dbReference>
<dbReference type="RefSeq" id="WP_142494926.1">
    <property type="nucleotide sequence ID" value="NZ_FXTO01000046.1"/>
</dbReference>
<dbReference type="OrthoDB" id="9802264at2"/>
<dbReference type="GO" id="GO:0016887">
    <property type="term" value="F:ATP hydrolysis activity"/>
    <property type="evidence" value="ECO:0007669"/>
    <property type="project" value="InterPro"/>
</dbReference>
<protein>
    <submittedName>
        <fullName evidence="6">Carbohydrate ABC transporter ATP-binding protein, CUT1 family</fullName>
    </submittedName>
</protein>
<dbReference type="SUPFAM" id="SSF52540">
    <property type="entry name" value="P-loop containing nucleoside triphosphate hydrolases"/>
    <property type="match status" value="1"/>
</dbReference>
<name>A0A521FR99_9RHOB</name>
<dbReference type="InterPro" id="IPR003439">
    <property type="entry name" value="ABC_transporter-like_ATP-bd"/>
</dbReference>
<sequence length="398" mass="42939">MARLTLSDIHKSFGSTEVLKGISLDVANGEFLSLVGSSGCGKSTLLRIISGLETPDRGTIEIDGKAMTALAPKARGVAMVFQDYALYPHMTVAQNMAMPLIMARLPFHARLPGMKWLTPHLAPLRAEMAGQVEQVAQQLHIDHLLERRPAQLSGGQRQRVALGRALVRNPTLFLMDEPLSNLDAKLRVKVRTEIVDLHRASGLTFVYVTHDQVEAMTMSDRVALLQAGTLLQVAPPATLYAEPQSIDVAKFIGSPEINLLPVCAEPEGLRLGATLLPLSHGFKPGTDLIVGLRPEALRLSAPGLAQLRPAEGPELQLDMVQASIEDLGSEIVVHGAVAALPDIALRIRAQKSLQSGVHKIALPERLSLHAPMATAVIFDINGKRLDPQSVARRQEALA</sequence>
<dbReference type="Gene3D" id="3.40.50.300">
    <property type="entry name" value="P-loop containing nucleotide triphosphate hydrolases"/>
    <property type="match status" value="1"/>
</dbReference>
<evidence type="ECO:0000256" key="4">
    <source>
        <dbReference type="ARBA" id="ARBA00022840"/>
    </source>
</evidence>
<feature type="domain" description="ABC transporter" evidence="5">
    <location>
        <begin position="4"/>
        <end position="252"/>
    </location>
</feature>
<evidence type="ECO:0000256" key="3">
    <source>
        <dbReference type="ARBA" id="ARBA00022741"/>
    </source>
</evidence>
<dbReference type="Gene3D" id="2.40.50.100">
    <property type="match status" value="1"/>
</dbReference>
<evidence type="ECO:0000256" key="2">
    <source>
        <dbReference type="ARBA" id="ARBA00022448"/>
    </source>
</evidence>
<dbReference type="InterPro" id="IPR008995">
    <property type="entry name" value="Mo/tungstate-bd_C_term_dom"/>
</dbReference>
<evidence type="ECO:0000313" key="6">
    <source>
        <dbReference type="EMBL" id="SMO98755.1"/>
    </source>
</evidence>
<evidence type="ECO:0000313" key="7">
    <source>
        <dbReference type="Proteomes" id="UP000316030"/>
    </source>
</evidence>
<evidence type="ECO:0000256" key="1">
    <source>
        <dbReference type="ARBA" id="ARBA00005417"/>
    </source>
</evidence>
<dbReference type="AlphaFoldDB" id="A0A521FR99"/>
<gene>
    <name evidence="6" type="ORF">SAMN06265173_14612</name>
</gene>
<dbReference type="PANTHER" id="PTHR43875">
    <property type="entry name" value="MALTODEXTRIN IMPORT ATP-BINDING PROTEIN MSMX"/>
    <property type="match status" value="1"/>
</dbReference>
<dbReference type="FunFam" id="3.40.50.300:FF:000042">
    <property type="entry name" value="Maltose/maltodextrin ABC transporter, ATP-binding protein"/>
    <property type="match status" value="1"/>
</dbReference>
<evidence type="ECO:0000259" key="5">
    <source>
        <dbReference type="PROSITE" id="PS50893"/>
    </source>
</evidence>
<dbReference type="InterPro" id="IPR047641">
    <property type="entry name" value="ABC_transpr_MalK/UgpC-like"/>
</dbReference>
<dbReference type="GO" id="GO:0008643">
    <property type="term" value="P:carbohydrate transport"/>
    <property type="evidence" value="ECO:0007669"/>
    <property type="project" value="InterPro"/>
</dbReference>
<dbReference type="InterPro" id="IPR027417">
    <property type="entry name" value="P-loop_NTPase"/>
</dbReference>
<dbReference type="GO" id="GO:0140359">
    <property type="term" value="F:ABC-type transporter activity"/>
    <property type="evidence" value="ECO:0007669"/>
    <property type="project" value="InterPro"/>
</dbReference>
<proteinExistence type="inferred from homology"/>